<protein>
    <submittedName>
        <fullName evidence="1">Uncharacterized protein</fullName>
    </submittedName>
</protein>
<keyword evidence="2" id="KW-1185">Reference proteome</keyword>
<dbReference type="Proteomes" id="UP000026962">
    <property type="component" value="Chromosome 1"/>
</dbReference>
<name>A0A0E0JDU0_ORYPU</name>
<sequence>MEARVRLRFELTQAAAASAQEPKGNSDDPRARGVPVTMAMCLPTFAVASYKLKVAADAWLGLLRVHHPDHPLLR</sequence>
<reference evidence="1" key="2">
    <citation type="submission" date="2018-05" db="EMBL/GenBank/DDBJ databases">
        <title>OpunRS2 (Oryza punctata Reference Sequence Version 2).</title>
        <authorList>
            <person name="Zhang J."/>
            <person name="Kudrna D."/>
            <person name="Lee S."/>
            <person name="Talag J."/>
            <person name="Welchert J."/>
            <person name="Wing R.A."/>
        </authorList>
    </citation>
    <scope>NUCLEOTIDE SEQUENCE [LARGE SCALE GENOMIC DNA]</scope>
</reference>
<dbReference type="EnsemblPlants" id="OPUNC01G02130.1">
    <property type="protein sequence ID" value="OPUNC01G02130.1"/>
    <property type="gene ID" value="OPUNC01G02130"/>
</dbReference>
<reference evidence="1" key="1">
    <citation type="submission" date="2015-04" db="UniProtKB">
        <authorList>
            <consortium name="EnsemblPlants"/>
        </authorList>
    </citation>
    <scope>IDENTIFICATION</scope>
</reference>
<dbReference type="Gramene" id="OPUNC01G02130.1">
    <property type="protein sequence ID" value="OPUNC01G02130.1"/>
    <property type="gene ID" value="OPUNC01G02130"/>
</dbReference>
<proteinExistence type="predicted"/>
<accession>A0A0E0JDU0</accession>
<dbReference type="AlphaFoldDB" id="A0A0E0JDU0"/>
<dbReference type="HOGENOM" id="CLU_2692031_0_0_1"/>
<organism evidence="1">
    <name type="scientific">Oryza punctata</name>
    <name type="common">Red rice</name>
    <dbReference type="NCBI Taxonomy" id="4537"/>
    <lineage>
        <taxon>Eukaryota</taxon>
        <taxon>Viridiplantae</taxon>
        <taxon>Streptophyta</taxon>
        <taxon>Embryophyta</taxon>
        <taxon>Tracheophyta</taxon>
        <taxon>Spermatophyta</taxon>
        <taxon>Magnoliopsida</taxon>
        <taxon>Liliopsida</taxon>
        <taxon>Poales</taxon>
        <taxon>Poaceae</taxon>
        <taxon>BOP clade</taxon>
        <taxon>Oryzoideae</taxon>
        <taxon>Oryzeae</taxon>
        <taxon>Oryzinae</taxon>
        <taxon>Oryza</taxon>
    </lineage>
</organism>
<evidence type="ECO:0000313" key="1">
    <source>
        <dbReference type="EnsemblPlants" id="OPUNC01G02130.1"/>
    </source>
</evidence>
<evidence type="ECO:0000313" key="2">
    <source>
        <dbReference type="Proteomes" id="UP000026962"/>
    </source>
</evidence>